<dbReference type="EMBL" id="KB445812">
    <property type="protein sequence ID" value="EMD32199.1"/>
    <property type="molecule type" value="Genomic_DNA"/>
</dbReference>
<dbReference type="AlphaFoldDB" id="M2P9Q9"/>
<evidence type="ECO:0000256" key="1">
    <source>
        <dbReference type="SAM" id="Phobius"/>
    </source>
</evidence>
<keyword evidence="1" id="KW-1133">Transmembrane helix</keyword>
<dbReference type="Proteomes" id="UP000016930">
    <property type="component" value="Unassembled WGS sequence"/>
</dbReference>
<protein>
    <recommendedName>
        <fullName evidence="2">DUF6535 domain-containing protein</fullName>
    </recommendedName>
</protein>
<evidence type="ECO:0000313" key="3">
    <source>
        <dbReference type="EMBL" id="EMD32199.1"/>
    </source>
</evidence>
<evidence type="ECO:0000313" key="4">
    <source>
        <dbReference type="Proteomes" id="UP000016930"/>
    </source>
</evidence>
<dbReference type="HOGENOM" id="CLU_018688_1_2_1"/>
<reference evidence="3 4" key="1">
    <citation type="journal article" date="2012" name="Proc. Natl. Acad. Sci. U.S.A.">
        <title>Comparative genomics of Ceriporiopsis subvermispora and Phanerochaete chrysosporium provide insight into selective ligninolysis.</title>
        <authorList>
            <person name="Fernandez-Fueyo E."/>
            <person name="Ruiz-Duenas F.J."/>
            <person name="Ferreira P."/>
            <person name="Floudas D."/>
            <person name="Hibbett D.S."/>
            <person name="Canessa P."/>
            <person name="Larrondo L.F."/>
            <person name="James T.Y."/>
            <person name="Seelenfreund D."/>
            <person name="Lobos S."/>
            <person name="Polanco R."/>
            <person name="Tello M."/>
            <person name="Honda Y."/>
            <person name="Watanabe T."/>
            <person name="Watanabe T."/>
            <person name="Ryu J.S."/>
            <person name="Kubicek C.P."/>
            <person name="Schmoll M."/>
            <person name="Gaskell J."/>
            <person name="Hammel K.E."/>
            <person name="St John F.J."/>
            <person name="Vanden Wymelenberg A."/>
            <person name="Sabat G."/>
            <person name="Splinter BonDurant S."/>
            <person name="Syed K."/>
            <person name="Yadav J.S."/>
            <person name="Doddapaneni H."/>
            <person name="Subramanian V."/>
            <person name="Lavin J.L."/>
            <person name="Oguiza J.A."/>
            <person name="Perez G."/>
            <person name="Pisabarro A.G."/>
            <person name="Ramirez L."/>
            <person name="Santoyo F."/>
            <person name="Master E."/>
            <person name="Coutinho P.M."/>
            <person name="Henrissat B."/>
            <person name="Lombard V."/>
            <person name="Magnuson J.K."/>
            <person name="Kuees U."/>
            <person name="Hori C."/>
            <person name="Igarashi K."/>
            <person name="Samejima M."/>
            <person name="Held B.W."/>
            <person name="Barry K.W."/>
            <person name="LaButti K.M."/>
            <person name="Lapidus A."/>
            <person name="Lindquist E.A."/>
            <person name="Lucas S.M."/>
            <person name="Riley R."/>
            <person name="Salamov A.A."/>
            <person name="Hoffmeister D."/>
            <person name="Schwenk D."/>
            <person name="Hadar Y."/>
            <person name="Yarden O."/>
            <person name="de Vries R.P."/>
            <person name="Wiebenga A."/>
            <person name="Stenlid J."/>
            <person name="Eastwood D."/>
            <person name="Grigoriev I.V."/>
            <person name="Berka R.M."/>
            <person name="Blanchette R.A."/>
            <person name="Kersten P."/>
            <person name="Martinez A.T."/>
            <person name="Vicuna R."/>
            <person name="Cullen D."/>
        </authorList>
    </citation>
    <scope>NUCLEOTIDE SEQUENCE [LARGE SCALE GENOMIC DNA]</scope>
    <source>
        <strain evidence="3 4">B</strain>
    </source>
</reference>
<proteinExistence type="predicted"/>
<dbReference type="Pfam" id="PF20153">
    <property type="entry name" value="DUF6535"/>
    <property type="match status" value="1"/>
</dbReference>
<feature type="transmembrane region" description="Helical" evidence="1">
    <location>
        <begin position="111"/>
        <end position="130"/>
    </location>
</feature>
<feature type="transmembrane region" description="Helical" evidence="1">
    <location>
        <begin position="168"/>
        <end position="189"/>
    </location>
</feature>
<feature type="domain" description="DUF6535" evidence="2">
    <location>
        <begin position="17"/>
        <end position="184"/>
    </location>
</feature>
<organism evidence="3 4">
    <name type="scientific">Ceriporiopsis subvermispora (strain B)</name>
    <name type="common">White-rot fungus</name>
    <name type="synonym">Gelatoporia subvermispora</name>
    <dbReference type="NCBI Taxonomy" id="914234"/>
    <lineage>
        <taxon>Eukaryota</taxon>
        <taxon>Fungi</taxon>
        <taxon>Dikarya</taxon>
        <taxon>Basidiomycota</taxon>
        <taxon>Agaricomycotina</taxon>
        <taxon>Agaricomycetes</taxon>
        <taxon>Polyporales</taxon>
        <taxon>Gelatoporiaceae</taxon>
        <taxon>Gelatoporia</taxon>
    </lineage>
</organism>
<gene>
    <name evidence="3" type="ORF">CERSUDRAFT_58781</name>
</gene>
<name>M2P9Q9_CERS8</name>
<accession>M2P9Q9</accession>
<keyword evidence="1" id="KW-0812">Transmembrane</keyword>
<sequence length="241" mass="27160">EQNTSTDEDKTRSDKAWDICADRLKKHDKHMVKAWKEEIDNLLVFAGLVSAILTAFNVETFRSLEPQSETDPTTQTLLHLLEQANPSLNYTTSALPDHLNIPATSSVSINALWFLSLVVSLSAASVAIVLRQWLNHYISPTCPVLMRSAYIYCLRSDFRLMKWRVPGILNLIPILTQLALIFFFCWANRPSMDSQHPSRGHRDNLSHDIDGFQLLCNDCSSHMARMPLQINSSVGILLAPA</sequence>
<feature type="non-terminal residue" evidence="3">
    <location>
        <position position="241"/>
    </location>
</feature>
<dbReference type="InterPro" id="IPR045338">
    <property type="entry name" value="DUF6535"/>
</dbReference>
<evidence type="ECO:0000259" key="2">
    <source>
        <dbReference type="Pfam" id="PF20153"/>
    </source>
</evidence>
<keyword evidence="1" id="KW-0472">Membrane</keyword>
<feature type="transmembrane region" description="Helical" evidence="1">
    <location>
        <begin position="39"/>
        <end position="58"/>
    </location>
</feature>
<keyword evidence="4" id="KW-1185">Reference proteome</keyword>
<dbReference type="OrthoDB" id="3219854at2759"/>